<sequence length="85" mass="9678">MTATRKDSKLFPIVVTESISWRTPYTFSRFSTATYSPCESLNIFFFLSMIFKDPFGCHSPTSPLTCVEPSINHDFLCKILPFVVS</sequence>
<gene>
    <name evidence="1" type="ordered locus">Os06g0158050</name>
    <name evidence="1" type="ORF">OSNPB_060158050</name>
</gene>
<name>A0A0P0WST1_ORYSJ</name>
<dbReference type="Proteomes" id="UP000059680">
    <property type="component" value="Chromosome 6"/>
</dbReference>
<reference evidence="1 2" key="2">
    <citation type="journal article" date="2013" name="Plant Cell Physiol.">
        <title>Rice Annotation Project Database (RAP-DB): an integrative and interactive database for rice genomics.</title>
        <authorList>
            <person name="Sakai H."/>
            <person name="Lee S.S."/>
            <person name="Tanaka T."/>
            <person name="Numa H."/>
            <person name="Kim J."/>
            <person name="Kawahara Y."/>
            <person name="Wakimoto H."/>
            <person name="Yang C.C."/>
            <person name="Iwamoto M."/>
            <person name="Abe T."/>
            <person name="Yamada Y."/>
            <person name="Muto A."/>
            <person name="Inokuchi H."/>
            <person name="Ikemura T."/>
            <person name="Matsumoto T."/>
            <person name="Sasaki T."/>
            <person name="Itoh T."/>
        </authorList>
    </citation>
    <scope>NUCLEOTIDE SEQUENCE [LARGE SCALE GENOMIC DNA]</scope>
    <source>
        <strain evidence="2">cv. Nipponbare</strain>
    </source>
</reference>
<dbReference type="Gramene" id="Os06t0158050-00">
    <property type="protein sequence ID" value="Os06t0158050-00"/>
    <property type="gene ID" value="Os06g0158050"/>
</dbReference>
<dbReference type="PaxDb" id="39947-A0A0P0WST1"/>
<reference evidence="2" key="1">
    <citation type="journal article" date="2005" name="Nature">
        <title>The map-based sequence of the rice genome.</title>
        <authorList>
            <consortium name="International rice genome sequencing project (IRGSP)"/>
            <person name="Matsumoto T."/>
            <person name="Wu J."/>
            <person name="Kanamori H."/>
            <person name="Katayose Y."/>
            <person name="Fujisawa M."/>
            <person name="Namiki N."/>
            <person name="Mizuno H."/>
            <person name="Yamamoto K."/>
            <person name="Antonio B.A."/>
            <person name="Baba T."/>
            <person name="Sakata K."/>
            <person name="Nagamura Y."/>
            <person name="Aoki H."/>
            <person name="Arikawa K."/>
            <person name="Arita K."/>
            <person name="Bito T."/>
            <person name="Chiden Y."/>
            <person name="Fujitsuka N."/>
            <person name="Fukunaka R."/>
            <person name="Hamada M."/>
            <person name="Harada C."/>
            <person name="Hayashi A."/>
            <person name="Hijishita S."/>
            <person name="Honda M."/>
            <person name="Hosokawa S."/>
            <person name="Ichikawa Y."/>
            <person name="Idonuma A."/>
            <person name="Iijima M."/>
            <person name="Ikeda M."/>
            <person name="Ikeno M."/>
            <person name="Ito K."/>
            <person name="Ito S."/>
            <person name="Ito T."/>
            <person name="Ito Y."/>
            <person name="Ito Y."/>
            <person name="Iwabuchi A."/>
            <person name="Kamiya K."/>
            <person name="Karasawa W."/>
            <person name="Kurita K."/>
            <person name="Katagiri S."/>
            <person name="Kikuta A."/>
            <person name="Kobayashi H."/>
            <person name="Kobayashi N."/>
            <person name="Machita K."/>
            <person name="Maehara T."/>
            <person name="Masukawa M."/>
            <person name="Mizubayashi T."/>
            <person name="Mukai Y."/>
            <person name="Nagasaki H."/>
            <person name="Nagata Y."/>
            <person name="Naito S."/>
            <person name="Nakashima M."/>
            <person name="Nakama Y."/>
            <person name="Nakamichi Y."/>
            <person name="Nakamura M."/>
            <person name="Meguro A."/>
            <person name="Negishi M."/>
            <person name="Ohta I."/>
            <person name="Ohta T."/>
            <person name="Okamoto M."/>
            <person name="Ono N."/>
            <person name="Saji S."/>
            <person name="Sakaguchi M."/>
            <person name="Sakai K."/>
            <person name="Shibata M."/>
            <person name="Shimokawa T."/>
            <person name="Song J."/>
            <person name="Takazaki Y."/>
            <person name="Terasawa K."/>
            <person name="Tsugane M."/>
            <person name="Tsuji K."/>
            <person name="Ueda S."/>
            <person name="Waki K."/>
            <person name="Yamagata H."/>
            <person name="Yamamoto M."/>
            <person name="Yamamoto S."/>
            <person name="Yamane H."/>
            <person name="Yoshiki S."/>
            <person name="Yoshihara R."/>
            <person name="Yukawa K."/>
            <person name="Zhong H."/>
            <person name="Yano M."/>
            <person name="Yuan Q."/>
            <person name="Ouyang S."/>
            <person name="Liu J."/>
            <person name="Jones K.M."/>
            <person name="Gansberger K."/>
            <person name="Moffat K."/>
            <person name="Hill J."/>
            <person name="Bera J."/>
            <person name="Fadrosh D."/>
            <person name="Jin S."/>
            <person name="Johri S."/>
            <person name="Kim M."/>
            <person name="Overton L."/>
            <person name="Reardon M."/>
            <person name="Tsitrin T."/>
            <person name="Vuong H."/>
            <person name="Weaver B."/>
            <person name="Ciecko A."/>
            <person name="Tallon L."/>
            <person name="Jackson J."/>
            <person name="Pai G."/>
            <person name="Aken S.V."/>
            <person name="Utterback T."/>
            <person name="Reidmuller S."/>
            <person name="Feldblyum T."/>
            <person name="Hsiao J."/>
            <person name="Zismann V."/>
            <person name="Iobst S."/>
            <person name="de Vazeille A.R."/>
            <person name="Buell C.R."/>
            <person name="Ying K."/>
            <person name="Li Y."/>
            <person name="Lu T."/>
            <person name="Huang Y."/>
            <person name="Zhao Q."/>
            <person name="Feng Q."/>
            <person name="Zhang L."/>
            <person name="Zhu J."/>
            <person name="Weng Q."/>
            <person name="Mu J."/>
            <person name="Lu Y."/>
            <person name="Fan D."/>
            <person name="Liu Y."/>
            <person name="Guan J."/>
            <person name="Zhang Y."/>
            <person name="Yu S."/>
            <person name="Liu X."/>
            <person name="Zhang Y."/>
            <person name="Hong G."/>
            <person name="Han B."/>
            <person name="Choisne N."/>
            <person name="Demange N."/>
            <person name="Orjeda G."/>
            <person name="Samain S."/>
            <person name="Cattolico L."/>
            <person name="Pelletier E."/>
            <person name="Couloux A."/>
            <person name="Segurens B."/>
            <person name="Wincker P."/>
            <person name="D'Hont A."/>
            <person name="Scarpelli C."/>
            <person name="Weissenbach J."/>
            <person name="Salanoubat M."/>
            <person name="Quetier F."/>
            <person name="Yu Y."/>
            <person name="Kim H.R."/>
            <person name="Rambo T."/>
            <person name="Currie J."/>
            <person name="Collura K."/>
            <person name="Luo M."/>
            <person name="Yang T."/>
            <person name="Ammiraju J.S.S."/>
            <person name="Engler F."/>
            <person name="Soderlund C."/>
            <person name="Wing R.A."/>
            <person name="Palmer L.E."/>
            <person name="de la Bastide M."/>
            <person name="Spiegel L."/>
            <person name="Nascimento L."/>
            <person name="Zutavern T."/>
            <person name="O'Shaughnessy A."/>
            <person name="Dike S."/>
            <person name="Dedhia N."/>
            <person name="Preston R."/>
            <person name="Balija V."/>
            <person name="McCombie W.R."/>
            <person name="Chow T."/>
            <person name="Chen H."/>
            <person name="Chung M."/>
            <person name="Chen C."/>
            <person name="Shaw J."/>
            <person name="Wu H."/>
            <person name="Hsiao K."/>
            <person name="Chao Y."/>
            <person name="Chu M."/>
            <person name="Cheng C."/>
            <person name="Hour A."/>
            <person name="Lee P."/>
            <person name="Lin S."/>
            <person name="Lin Y."/>
            <person name="Liou J."/>
            <person name="Liu S."/>
            <person name="Hsing Y."/>
            <person name="Raghuvanshi S."/>
            <person name="Mohanty A."/>
            <person name="Bharti A.K."/>
            <person name="Gaur A."/>
            <person name="Gupta V."/>
            <person name="Kumar D."/>
            <person name="Ravi V."/>
            <person name="Vij S."/>
            <person name="Kapur A."/>
            <person name="Khurana P."/>
            <person name="Khurana P."/>
            <person name="Khurana J.P."/>
            <person name="Tyagi A.K."/>
            <person name="Gaikwad K."/>
            <person name="Singh A."/>
            <person name="Dalal V."/>
            <person name="Srivastava S."/>
            <person name="Dixit A."/>
            <person name="Pal A.K."/>
            <person name="Ghazi I.A."/>
            <person name="Yadav M."/>
            <person name="Pandit A."/>
            <person name="Bhargava A."/>
            <person name="Sureshbabu K."/>
            <person name="Batra K."/>
            <person name="Sharma T.R."/>
            <person name="Mohapatra T."/>
            <person name="Singh N.K."/>
            <person name="Messing J."/>
            <person name="Nelson A.B."/>
            <person name="Fuks G."/>
            <person name="Kavchok S."/>
            <person name="Keizer G."/>
            <person name="Linton E."/>
            <person name="Llaca V."/>
            <person name="Song R."/>
            <person name="Tanyolac B."/>
            <person name="Young S."/>
            <person name="Ho-Il K."/>
            <person name="Hahn J.H."/>
            <person name="Sangsakoo G."/>
            <person name="Vanavichit A."/>
            <person name="de Mattos Luiz.A.T."/>
            <person name="Zimmer P.D."/>
            <person name="Malone G."/>
            <person name="Dellagostin O."/>
            <person name="de Oliveira A.C."/>
            <person name="Bevan M."/>
            <person name="Bancroft I."/>
            <person name="Minx P."/>
            <person name="Cordum H."/>
            <person name="Wilson R."/>
            <person name="Cheng Z."/>
            <person name="Jin W."/>
            <person name="Jiang J."/>
            <person name="Leong S.A."/>
            <person name="Iwama H."/>
            <person name="Gojobori T."/>
            <person name="Itoh T."/>
            <person name="Niimura Y."/>
            <person name="Fujii Y."/>
            <person name="Habara T."/>
            <person name="Sakai H."/>
            <person name="Sato Y."/>
            <person name="Wilson G."/>
            <person name="Kumar K."/>
            <person name="McCouch S."/>
            <person name="Juretic N."/>
            <person name="Hoen D."/>
            <person name="Wright S."/>
            <person name="Bruskiewich R."/>
            <person name="Bureau T."/>
            <person name="Miyao A."/>
            <person name="Hirochika H."/>
            <person name="Nishikawa T."/>
            <person name="Kadowaki K."/>
            <person name="Sugiura M."/>
            <person name="Burr B."/>
            <person name="Sasaki T."/>
        </authorList>
    </citation>
    <scope>NUCLEOTIDE SEQUENCE [LARGE SCALE GENOMIC DNA]</scope>
    <source>
        <strain evidence="2">cv. Nipponbare</strain>
    </source>
</reference>
<evidence type="ECO:0000313" key="2">
    <source>
        <dbReference type="Proteomes" id="UP000059680"/>
    </source>
</evidence>
<organism evidence="1 2">
    <name type="scientific">Oryza sativa subsp. japonica</name>
    <name type="common">Rice</name>
    <dbReference type="NCBI Taxonomy" id="39947"/>
    <lineage>
        <taxon>Eukaryota</taxon>
        <taxon>Viridiplantae</taxon>
        <taxon>Streptophyta</taxon>
        <taxon>Embryophyta</taxon>
        <taxon>Tracheophyta</taxon>
        <taxon>Spermatophyta</taxon>
        <taxon>Magnoliopsida</taxon>
        <taxon>Liliopsida</taxon>
        <taxon>Poales</taxon>
        <taxon>Poaceae</taxon>
        <taxon>BOP clade</taxon>
        <taxon>Oryzoideae</taxon>
        <taxon>Oryzeae</taxon>
        <taxon>Oryzinae</taxon>
        <taxon>Oryza</taxon>
        <taxon>Oryza sativa</taxon>
    </lineage>
</organism>
<protein>
    <submittedName>
        <fullName evidence="1">Os06g0158050 protein</fullName>
    </submittedName>
</protein>
<dbReference type="EMBL" id="AP014962">
    <property type="protein sequence ID" value="BAS96256.1"/>
    <property type="molecule type" value="Genomic_DNA"/>
</dbReference>
<keyword evidence="2" id="KW-1185">Reference proteome</keyword>
<reference evidence="1 2" key="3">
    <citation type="journal article" date="2013" name="Rice">
        <title>Improvement of the Oryza sativa Nipponbare reference genome using next generation sequence and optical map data.</title>
        <authorList>
            <person name="Kawahara Y."/>
            <person name="de la Bastide M."/>
            <person name="Hamilton J.P."/>
            <person name="Kanamori H."/>
            <person name="McCombie W.R."/>
            <person name="Ouyang S."/>
            <person name="Schwartz D.C."/>
            <person name="Tanaka T."/>
            <person name="Wu J."/>
            <person name="Zhou S."/>
            <person name="Childs K.L."/>
            <person name="Davidson R.M."/>
            <person name="Lin H."/>
            <person name="Quesada-Ocampo L."/>
            <person name="Vaillancourt B."/>
            <person name="Sakai H."/>
            <person name="Lee S.S."/>
            <person name="Kim J."/>
            <person name="Numa H."/>
            <person name="Itoh T."/>
            <person name="Buell C.R."/>
            <person name="Matsumoto T."/>
        </authorList>
    </citation>
    <scope>NUCLEOTIDE SEQUENCE [LARGE SCALE GENOMIC DNA]</scope>
    <source>
        <strain evidence="2">cv. Nipponbare</strain>
    </source>
</reference>
<evidence type="ECO:0000313" key="1">
    <source>
        <dbReference type="EMBL" id="BAS96256.1"/>
    </source>
</evidence>
<dbReference type="InParanoid" id="A0A0P0WST1"/>
<proteinExistence type="predicted"/>
<accession>A0A0P0WST1</accession>
<dbReference type="AlphaFoldDB" id="A0A0P0WST1"/>